<dbReference type="Pfam" id="PF01850">
    <property type="entry name" value="PIN"/>
    <property type="match status" value="1"/>
</dbReference>
<gene>
    <name evidence="2" type="ORF">UX80_C0032G0013</name>
</gene>
<dbReference type="GO" id="GO:0004521">
    <property type="term" value="F:RNA endonuclease activity"/>
    <property type="evidence" value="ECO:0007669"/>
    <property type="project" value="InterPro"/>
</dbReference>
<dbReference type="GO" id="GO:0016075">
    <property type="term" value="P:rRNA catabolic process"/>
    <property type="evidence" value="ECO:0007669"/>
    <property type="project" value="TreeGrafter"/>
</dbReference>
<name>A0A0G1RHV1_9BACT</name>
<dbReference type="STRING" id="1618358.UX80_C0032G0013"/>
<reference evidence="2 3" key="1">
    <citation type="journal article" date="2015" name="Nature">
        <title>rRNA introns, odd ribosomes, and small enigmatic genomes across a large radiation of phyla.</title>
        <authorList>
            <person name="Brown C.T."/>
            <person name="Hug L.A."/>
            <person name="Thomas B.C."/>
            <person name="Sharon I."/>
            <person name="Castelle C.J."/>
            <person name="Singh A."/>
            <person name="Wilkins M.J."/>
            <person name="Williams K.H."/>
            <person name="Banfield J.F."/>
        </authorList>
    </citation>
    <scope>NUCLEOTIDE SEQUENCE [LARGE SCALE GENOMIC DNA]</scope>
</reference>
<accession>A0A0G1RHV1</accession>
<organism evidence="2 3">
    <name type="scientific">Candidatus Amesbacteria bacterium GW2011_GWA2_47_11b</name>
    <dbReference type="NCBI Taxonomy" id="1618358"/>
    <lineage>
        <taxon>Bacteria</taxon>
        <taxon>Candidatus Amesiibacteriota</taxon>
    </lineage>
</organism>
<feature type="domain" description="PIN" evidence="1">
    <location>
        <begin position="2"/>
        <end position="124"/>
    </location>
</feature>
<dbReference type="SUPFAM" id="SSF88723">
    <property type="entry name" value="PIN domain-like"/>
    <property type="match status" value="1"/>
</dbReference>
<dbReference type="Proteomes" id="UP000034307">
    <property type="component" value="Unassembled WGS sequence"/>
</dbReference>
<dbReference type="Gene3D" id="3.40.50.1010">
    <property type="entry name" value="5'-nuclease"/>
    <property type="match status" value="1"/>
</dbReference>
<dbReference type="PANTHER" id="PTHR42188:SF1">
    <property type="entry name" value="23S RRNA-SPECIFIC ENDONUCLEASE VAPC20"/>
    <property type="match status" value="1"/>
</dbReference>
<evidence type="ECO:0000313" key="3">
    <source>
        <dbReference type="Proteomes" id="UP000034307"/>
    </source>
</evidence>
<evidence type="ECO:0000313" key="2">
    <source>
        <dbReference type="EMBL" id="KKU56721.1"/>
    </source>
</evidence>
<evidence type="ECO:0000259" key="1">
    <source>
        <dbReference type="Pfam" id="PF01850"/>
    </source>
</evidence>
<dbReference type="PANTHER" id="PTHR42188">
    <property type="entry name" value="23S RRNA-SPECIFIC ENDONUCLEASE VAPC20"/>
    <property type="match status" value="1"/>
</dbReference>
<proteinExistence type="predicted"/>
<dbReference type="InterPro" id="IPR002716">
    <property type="entry name" value="PIN_dom"/>
</dbReference>
<dbReference type="AlphaFoldDB" id="A0A0G1RHV1"/>
<comment type="caution">
    <text evidence="2">The sequence shown here is derived from an EMBL/GenBank/DDBJ whole genome shotgun (WGS) entry which is preliminary data.</text>
</comment>
<sequence>MIFIDSDAFIGLIIPTDALHTAALKQVDKLTTAQEDLITSWETIDEVCTKLSYYHGKKIAARFLDYLESSRIKIEYVTPVVAKKTLEIFGKQTSKNISLTDCANVAICRSLGITHIFSFDPHYSQNGLKLLS</sequence>
<dbReference type="EMBL" id="LCNO01000032">
    <property type="protein sequence ID" value="KKU56721.1"/>
    <property type="molecule type" value="Genomic_DNA"/>
</dbReference>
<dbReference type="InterPro" id="IPR029060">
    <property type="entry name" value="PIN-like_dom_sf"/>
</dbReference>
<dbReference type="InterPro" id="IPR039018">
    <property type="entry name" value="VapC20-like"/>
</dbReference>
<protein>
    <recommendedName>
        <fullName evidence="1">PIN domain-containing protein</fullName>
    </recommendedName>
</protein>